<feature type="signal peptide" evidence="1">
    <location>
        <begin position="1"/>
        <end position="25"/>
    </location>
</feature>
<dbReference type="EMBL" id="LZLC01000259">
    <property type="protein sequence ID" value="OBJ35774.1"/>
    <property type="molecule type" value="Genomic_DNA"/>
</dbReference>
<dbReference type="InterPro" id="IPR038468">
    <property type="entry name" value="MmpS_C"/>
</dbReference>
<sequence length="144" mass="15680">MRIDRAPRRAAAGAVFVIVFGTATAHSASADSDSTSHRVTYTVTADLATNAGIYYRDVQPPTWAEYSHNPYEFSPRDDVHLEPGKPWVHEATLDDPDHWAMVTVTTAGQPSQPGQTLRCTLTVDGQVVNRSNGPSGALCSLRNW</sequence>
<dbReference type="STRING" id="56689.GCA_001291445_05125"/>
<protein>
    <recommendedName>
        <fullName evidence="4">Secreted protein</fullName>
    </recommendedName>
</protein>
<organism evidence="2 3">
    <name type="scientific">Mycolicibacterium mucogenicum</name>
    <name type="common">Mycobacterium mucogenicum</name>
    <dbReference type="NCBI Taxonomy" id="56689"/>
    <lineage>
        <taxon>Bacteria</taxon>
        <taxon>Bacillati</taxon>
        <taxon>Actinomycetota</taxon>
        <taxon>Actinomycetes</taxon>
        <taxon>Mycobacteriales</taxon>
        <taxon>Mycobacteriaceae</taxon>
        <taxon>Mycolicibacterium</taxon>
    </lineage>
</organism>
<dbReference type="AlphaFoldDB" id="A0A1A3GK60"/>
<name>A0A1A3GK60_MYCMU</name>
<dbReference type="PIRSF" id="PIRSF021591">
    <property type="entry name" value="UCP021591"/>
    <property type="match status" value="1"/>
</dbReference>
<comment type="caution">
    <text evidence="2">The sequence shown here is derived from an EMBL/GenBank/DDBJ whole genome shotgun (WGS) entry which is preliminary data.</text>
</comment>
<dbReference type="Proteomes" id="UP000093898">
    <property type="component" value="Unassembled WGS sequence"/>
</dbReference>
<dbReference type="InterPro" id="IPR016793">
    <property type="entry name" value="UCP021591"/>
</dbReference>
<proteinExistence type="predicted"/>
<evidence type="ECO:0000256" key="1">
    <source>
        <dbReference type="SAM" id="SignalP"/>
    </source>
</evidence>
<dbReference type="Gene3D" id="2.60.40.2880">
    <property type="entry name" value="MmpS1-5, C-terminal soluble domain"/>
    <property type="match status" value="1"/>
</dbReference>
<evidence type="ECO:0000313" key="3">
    <source>
        <dbReference type="Proteomes" id="UP000093898"/>
    </source>
</evidence>
<evidence type="ECO:0000313" key="2">
    <source>
        <dbReference type="EMBL" id="OBJ35774.1"/>
    </source>
</evidence>
<accession>A0A1A3GK60</accession>
<feature type="chain" id="PRO_5039550707" description="Secreted protein" evidence="1">
    <location>
        <begin position="26"/>
        <end position="144"/>
    </location>
</feature>
<keyword evidence="1" id="KW-0732">Signal</keyword>
<gene>
    <name evidence="2" type="ORF">A5630_00490</name>
</gene>
<dbReference type="OrthoDB" id="4637404at2"/>
<evidence type="ECO:0008006" key="4">
    <source>
        <dbReference type="Google" id="ProtNLM"/>
    </source>
</evidence>
<reference evidence="2 3" key="1">
    <citation type="submission" date="2016-06" db="EMBL/GenBank/DDBJ databases">
        <authorList>
            <person name="Kjaerup R.B."/>
            <person name="Dalgaard T.S."/>
            <person name="Juul-Madsen H.R."/>
        </authorList>
    </citation>
    <scope>NUCLEOTIDE SEQUENCE [LARGE SCALE GENOMIC DNA]</scope>
    <source>
        <strain evidence="2 3">1127319.6</strain>
    </source>
</reference>